<dbReference type="InterPro" id="IPR000873">
    <property type="entry name" value="AMP-dep_synth/lig_dom"/>
</dbReference>
<evidence type="ECO:0000313" key="5">
    <source>
        <dbReference type="Proteomes" id="UP001497602"/>
    </source>
</evidence>
<dbReference type="InterPro" id="IPR006162">
    <property type="entry name" value="Ppantetheine_attach_site"/>
</dbReference>
<evidence type="ECO:0000259" key="3">
    <source>
        <dbReference type="PROSITE" id="PS50075"/>
    </source>
</evidence>
<dbReference type="Gene3D" id="1.10.1200.10">
    <property type="entry name" value="ACP-like"/>
    <property type="match status" value="1"/>
</dbReference>
<keyword evidence="1" id="KW-0596">Phosphopantetheine</keyword>
<feature type="domain" description="Carrier" evidence="3">
    <location>
        <begin position="271"/>
        <end position="346"/>
    </location>
</feature>
<evidence type="ECO:0000256" key="2">
    <source>
        <dbReference type="ARBA" id="ARBA00022553"/>
    </source>
</evidence>
<dbReference type="InterPro" id="IPR025110">
    <property type="entry name" value="AMP-bd_C"/>
</dbReference>
<accession>A0ABP1FFW7</accession>
<dbReference type="SUPFAM" id="SSF47336">
    <property type="entry name" value="ACP-like"/>
    <property type="match status" value="1"/>
</dbReference>
<dbReference type="CDD" id="cd05930">
    <property type="entry name" value="A_NRPS"/>
    <property type="match status" value="1"/>
</dbReference>
<dbReference type="PANTHER" id="PTHR45527:SF1">
    <property type="entry name" value="FATTY ACID SYNTHASE"/>
    <property type="match status" value="1"/>
</dbReference>
<dbReference type="InterPro" id="IPR042099">
    <property type="entry name" value="ANL_N_sf"/>
</dbReference>
<dbReference type="PROSITE" id="PS00012">
    <property type="entry name" value="PHOSPHOPANTETHEINE"/>
    <property type="match status" value="1"/>
</dbReference>
<keyword evidence="2" id="KW-0597">Phosphoprotein</keyword>
<dbReference type="PANTHER" id="PTHR45527">
    <property type="entry name" value="NONRIBOSOMAL PEPTIDE SYNTHETASE"/>
    <property type="match status" value="1"/>
</dbReference>
<evidence type="ECO:0000256" key="1">
    <source>
        <dbReference type="ARBA" id="ARBA00022450"/>
    </source>
</evidence>
<dbReference type="SUPFAM" id="SSF56801">
    <property type="entry name" value="Acetyl-CoA synthetase-like"/>
    <property type="match status" value="1"/>
</dbReference>
<dbReference type="Pfam" id="PF13193">
    <property type="entry name" value="AMP-binding_C"/>
    <property type="match status" value="1"/>
</dbReference>
<dbReference type="PROSITE" id="PS50075">
    <property type="entry name" value="CARRIER"/>
    <property type="match status" value="1"/>
</dbReference>
<proteinExistence type="predicted"/>
<dbReference type="InterPro" id="IPR020806">
    <property type="entry name" value="PKS_PP-bd"/>
</dbReference>
<dbReference type="EMBL" id="CAXJRC010000029">
    <property type="protein sequence ID" value="CAL2107149.1"/>
    <property type="molecule type" value="Genomic_DNA"/>
</dbReference>
<evidence type="ECO:0000313" key="4">
    <source>
        <dbReference type="EMBL" id="CAL2107149.1"/>
    </source>
</evidence>
<dbReference type="InterPro" id="IPR036736">
    <property type="entry name" value="ACP-like_sf"/>
</dbReference>
<keyword evidence="5" id="KW-1185">Reference proteome</keyword>
<name>A0ABP1FFW7_9FLAO</name>
<protein>
    <recommendedName>
        <fullName evidence="3">Carrier domain-containing protein</fullName>
    </recommendedName>
</protein>
<dbReference type="Pfam" id="PF00501">
    <property type="entry name" value="AMP-binding"/>
    <property type="match status" value="1"/>
</dbReference>
<dbReference type="InterPro" id="IPR045851">
    <property type="entry name" value="AMP-bd_C_sf"/>
</dbReference>
<dbReference type="SMART" id="SM00823">
    <property type="entry name" value="PKS_PP"/>
    <property type="match status" value="1"/>
</dbReference>
<dbReference type="Proteomes" id="UP001497602">
    <property type="component" value="Unassembled WGS sequence"/>
</dbReference>
<dbReference type="Gene3D" id="3.40.50.12780">
    <property type="entry name" value="N-terminal domain of ligase-like"/>
    <property type="match status" value="1"/>
</dbReference>
<gene>
    <name evidence="4" type="ORF">T190115A13A_360001</name>
</gene>
<reference evidence="4 5" key="1">
    <citation type="submission" date="2024-05" db="EMBL/GenBank/DDBJ databases">
        <authorList>
            <person name="Duchaud E."/>
        </authorList>
    </citation>
    <scope>NUCLEOTIDE SEQUENCE [LARGE SCALE GENOMIC DNA]</scope>
    <source>
        <strain evidence="4">Ena-SAMPLE-TAB-13-05-2024-13:56:06:370-140305</strain>
    </source>
</reference>
<dbReference type="Gene3D" id="3.30.300.30">
    <property type="match status" value="1"/>
</dbReference>
<organism evidence="4 5">
    <name type="scientific">Tenacibaculum vairaonense</name>
    <dbReference type="NCBI Taxonomy" id="3137860"/>
    <lineage>
        <taxon>Bacteria</taxon>
        <taxon>Pseudomonadati</taxon>
        <taxon>Bacteroidota</taxon>
        <taxon>Flavobacteriia</taxon>
        <taxon>Flavobacteriales</taxon>
        <taxon>Flavobacteriaceae</taxon>
        <taxon>Tenacibaculum</taxon>
    </lineage>
</organism>
<dbReference type="Pfam" id="PF00550">
    <property type="entry name" value="PP-binding"/>
    <property type="match status" value="1"/>
</dbReference>
<sequence length="362" mass="40675">MHFVPSMLRVFLEEISTGDCSSLRRVICSGEALQVDHVNLFKEKLPNVELHNLYGPTEAAIDVSYWSVPLEEPISKVLIGRPVANTSLYVLNDSMNLVPLGVAGELCIGGVQVARGYYNKAALTEEKFISNPFKEGERLYRTGDLAKWLPDGNIEYVGRKDNQVKIRGYRIELGEIENALSNLSMVTQSCVLAKEDSIGSKRLVGYVVLEEALDLDKEALQLELKEVLPDYMVPTLWIALEEMPLTVNGKLDRKALPEPDGTMLSTRTYIAPRNEIEEQLVTIWQKLLGVEKIGVHDNFFELGGHSLLATRLVSMINKELEIEVEIVDIFEFDCIEQLANYIGVISLNKIENEDEYVTTINI</sequence>
<comment type="caution">
    <text evidence="4">The sequence shown here is derived from an EMBL/GenBank/DDBJ whole genome shotgun (WGS) entry which is preliminary data.</text>
</comment>
<dbReference type="InterPro" id="IPR009081">
    <property type="entry name" value="PP-bd_ACP"/>
</dbReference>